<name>A0A0A9AM62_ARUDO</name>
<accession>A0A0A9AM62</accession>
<reference evidence="1" key="2">
    <citation type="journal article" date="2015" name="Data Brief">
        <title>Shoot transcriptome of the giant reed, Arundo donax.</title>
        <authorList>
            <person name="Barrero R.A."/>
            <person name="Guerrero F.D."/>
            <person name="Moolhuijzen P."/>
            <person name="Goolsby J.A."/>
            <person name="Tidwell J."/>
            <person name="Bellgard S.E."/>
            <person name="Bellgard M.I."/>
        </authorList>
    </citation>
    <scope>NUCLEOTIDE SEQUENCE</scope>
    <source>
        <tissue evidence="1">Shoot tissue taken approximately 20 cm above the soil surface</tissue>
    </source>
</reference>
<organism evidence="1">
    <name type="scientific">Arundo donax</name>
    <name type="common">Giant reed</name>
    <name type="synonym">Donax arundinaceus</name>
    <dbReference type="NCBI Taxonomy" id="35708"/>
    <lineage>
        <taxon>Eukaryota</taxon>
        <taxon>Viridiplantae</taxon>
        <taxon>Streptophyta</taxon>
        <taxon>Embryophyta</taxon>
        <taxon>Tracheophyta</taxon>
        <taxon>Spermatophyta</taxon>
        <taxon>Magnoliopsida</taxon>
        <taxon>Liliopsida</taxon>
        <taxon>Poales</taxon>
        <taxon>Poaceae</taxon>
        <taxon>PACMAD clade</taxon>
        <taxon>Arundinoideae</taxon>
        <taxon>Arundineae</taxon>
        <taxon>Arundo</taxon>
    </lineage>
</organism>
<proteinExistence type="predicted"/>
<sequence length="9" mass="878">MAAFIGIGV</sequence>
<dbReference type="EMBL" id="GBRH01246927">
    <property type="protein sequence ID" value="JAD50968.1"/>
    <property type="molecule type" value="Transcribed_RNA"/>
</dbReference>
<protein>
    <submittedName>
        <fullName evidence="1">Uncharacterized protein</fullName>
    </submittedName>
</protein>
<evidence type="ECO:0000313" key="1">
    <source>
        <dbReference type="EMBL" id="JAD50968.1"/>
    </source>
</evidence>
<reference evidence="1" key="1">
    <citation type="submission" date="2014-09" db="EMBL/GenBank/DDBJ databases">
        <authorList>
            <person name="Magalhaes I.L.F."/>
            <person name="Oliveira U."/>
            <person name="Santos F.R."/>
            <person name="Vidigal T.H.D.A."/>
            <person name="Brescovit A.D."/>
            <person name="Santos A.J."/>
        </authorList>
    </citation>
    <scope>NUCLEOTIDE SEQUENCE</scope>
    <source>
        <tissue evidence="1">Shoot tissue taken approximately 20 cm above the soil surface</tissue>
    </source>
</reference>